<sequence length="223" mass="25433">MNRKTFYESIRPSSLFDNHLKESQVQGINVILEFWENPPVQPTGEFKTDWDIRSVGWLAYILATTYHETARTMQPIKEYGSNDYFHNKYGPETREGKELGNTQLGDGAKFCGRGYVQLTGRKNYTKMTPVVKHFYPDAPDFTQHPEAVEEPKYAVVIMFYGMFVGSFTGKALKKYIGDPSKGQEVNFVEARWVINGDEQKNGKLIAGYADTFNEALIKAHCTC</sequence>
<dbReference type="EMBL" id="JAAHFQ010000121">
    <property type="protein sequence ID" value="NER27659.1"/>
    <property type="molecule type" value="Genomic_DNA"/>
</dbReference>
<gene>
    <name evidence="1" type="ORF">F6J89_08490</name>
</gene>
<dbReference type="Gene3D" id="1.10.530.10">
    <property type="match status" value="1"/>
</dbReference>
<dbReference type="InterPro" id="IPR023346">
    <property type="entry name" value="Lysozyme-like_dom_sf"/>
</dbReference>
<protein>
    <recommendedName>
        <fullName evidence="2">Glycoside hydrolase family 19 catalytic domain-containing protein</fullName>
    </recommendedName>
</protein>
<proteinExistence type="predicted"/>
<comment type="caution">
    <text evidence="1">The sequence shown here is derived from an EMBL/GenBank/DDBJ whole genome shotgun (WGS) entry which is preliminary data.</text>
</comment>
<dbReference type="AlphaFoldDB" id="A0A6B3N3B6"/>
<accession>A0A6B3N3B6</accession>
<reference evidence="1" key="1">
    <citation type="submission" date="2019-11" db="EMBL/GenBank/DDBJ databases">
        <title>Genomic insights into an expanded diversity of filamentous marine cyanobacteria reveals the extraordinary biosynthetic potential of Moorea and Okeania.</title>
        <authorList>
            <person name="Ferreira Leao T."/>
            <person name="Wang M."/>
            <person name="Moss N."/>
            <person name="Da Silva R."/>
            <person name="Sanders J."/>
            <person name="Nurk S."/>
            <person name="Gurevich A."/>
            <person name="Humphrey G."/>
            <person name="Reher R."/>
            <person name="Zhu Q."/>
            <person name="Belda-Ferre P."/>
            <person name="Glukhov E."/>
            <person name="Rex R."/>
            <person name="Dorrestein P.C."/>
            <person name="Knight R."/>
            <person name="Pevzner P."/>
            <person name="Gerwick W.H."/>
            <person name="Gerwick L."/>
        </authorList>
    </citation>
    <scope>NUCLEOTIDE SEQUENCE</scope>
    <source>
        <strain evidence="1">SIO1C4</strain>
    </source>
</reference>
<name>A0A6B3N3B6_9CYAN</name>
<evidence type="ECO:0000313" key="1">
    <source>
        <dbReference type="EMBL" id="NER27659.1"/>
    </source>
</evidence>
<dbReference type="SUPFAM" id="SSF53955">
    <property type="entry name" value="Lysozyme-like"/>
    <property type="match status" value="1"/>
</dbReference>
<organism evidence="1">
    <name type="scientific">Symploca sp. SIO1C4</name>
    <dbReference type="NCBI Taxonomy" id="2607765"/>
    <lineage>
        <taxon>Bacteria</taxon>
        <taxon>Bacillati</taxon>
        <taxon>Cyanobacteriota</taxon>
        <taxon>Cyanophyceae</taxon>
        <taxon>Coleofasciculales</taxon>
        <taxon>Coleofasciculaceae</taxon>
        <taxon>Symploca</taxon>
    </lineage>
</organism>
<evidence type="ECO:0008006" key="2">
    <source>
        <dbReference type="Google" id="ProtNLM"/>
    </source>
</evidence>